<comment type="similarity">
    <text evidence="1">Belongs to the Nudix hydrolase family.</text>
</comment>
<evidence type="ECO:0000256" key="1">
    <source>
        <dbReference type="ARBA" id="ARBA00005582"/>
    </source>
</evidence>
<reference evidence="3 4" key="1">
    <citation type="submission" date="2015-02" db="EMBL/GenBank/DDBJ databases">
        <title>Draft genome sequences of ten Microbacterium spp. with emphasis on heavy metal contaminated environments.</title>
        <authorList>
            <person name="Corretto E."/>
        </authorList>
    </citation>
    <scope>NUCLEOTIDE SEQUENCE [LARGE SCALE GENOMIC DNA]</scope>
    <source>
        <strain evidence="3 4">BEL4b</strain>
    </source>
</reference>
<protein>
    <submittedName>
        <fullName evidence="3">NUDIX domain protein</fullName>
    </submittedName>
</protein>
<comment type="caution">
    <text evidence="3">The sequence shown here is derived from an EMBL/GenBank/DDBJ whole genome shotgun (WGS) entry which is preliminary data.</text>
</comment>
<dbReference type="Pfam" id="PF00293">
    <property type="entry name" value="NUDIX"/>
    <property type="match status" value="1"/>
</dbReference>
<dbReference type="PATRIC" id="fig|82380.11.peg.2512"/>
<accession>A0A0F0L775</accession>
<dbReference type="InterPro" id="IPR015797">
    <property type="entry name" value="NUDIX_hydrolase-like_dom_sf"/>
</dbReference>
<dbReference type="Gene3D" id="3.90.79.10">
    <property type="entry name" value="Nucleoside Triphosphate Pyrophosphohydrolase"/>
    <property type="match status" value="1"/>
</dbReference>
<dbReference type="InterPro" id="IPR000086">
    <property type="entry name" value="NUDIX_hydrolase_dom"/>
</dbReference>
<dbReference type="PANTHER" id="PTHR43736">
    <property type="entry name" value="ADP-RIBOSE PYROPHOSPHATASE"/>
    <property type="match status" value="1"/>
</dbReference>
<dbReference type="EMBL" id="JYIW01000025">
    <property type="protein sequence ID" value="KJL28993.1"/>
    <property type="molecule type" value="Genomic_DNA"/>
</dbReference>
<feature type="domain" description="Nudix hydrolase" evidence="2">
    <location>
        <begin position="47"/>
        <end position="181"/>
    </location>
</feature>
<organism evidence="3 4">
    <name type="scientific">Microbacterium oxydans</name>
    <dbReference type="NCBI Taxonomy" id="82380"/>
    <lineage>
        <taxon>Bacteria</taxon>
        <taxon>Bacillati</taxon>
        <taxon>Actinomycetota</taxon>
        <taxon>Actinomycetes</taxon>
        <taxon>Micrococcales</taxon>
        <taxon>Microbacteriaceae</taxon>
        <taxon>Microbacterium</taxon>
    </lineage>
</organism>
<proteinExistence type="inferred from homology"/>
<evidence type="ECO:0000313" key="4">
    <source>
        <dbReference type="Proteomes" id="UP000033640"/>
    </source>
</evidence>
<dbReference type="PANTHER" id="PTHR43736:SF1">
    <property type="entry name" value="DIHYDRONEOPTERIN TRIPHOSPHATE DIPHOSPHATASE"/>
    <property type="match status" value="1"/>
</dbReference>
<evidence type="ECO:0000313" key="3">
    <source>
        <dbReference type="EMBL" id="KJL28993.1"/>
    </source>
</evidence>
<dbReference type="SUPFAM" id="SSF55811">
    <property type="entry name" value="Nudix"/>
    <property type="match status" value="1"/>
</dbReference>
<dbReference type="AlphaFoldDB" id="A0A0F0L775"/>
<dbReference type="PROSITE" id="PS51462">
    <property type="entry name" value="NUDIX"/>
    <property type="match status" value="1"/>
</dbReference>
<dbReference type="OrthoDB" id="129709at2"/>
<dbReference type="RefSeq" id="WP_052679100.1">
    <property type="nucleotide sequence ID" value="NZ_JYIW01000025.1"/>
</dbReference>
<sequence>MNGMLSTEVHRLVAELMPRSEREREMQTDFAGTFADEFGPVSRDSGPHHATASSVVFDETLTQTLLVFHGKGRFWVQPGGHMEGGDASVTDAALRELREETGIAGIPTSPLIYDLDHHALSSRFGRCASHFDIGIAMIADPEHTLTVSDESADVRWWPVDALPAEAPEQLEPRLRGLLARLRARG</sequence>
<gene>
    <name evidence="3" type="ORF">RS83_02476</name>
</gene>
<dbReference type="CDD" id="cd03674">
    <property type="entry name" value="NUDIX_Hydrolase"/>
    <property type="match status" value="1"/>
</dbReference>
<name>A0A0F0L775_9MICO</name>
<dbReference type="Proteomes" id="UP000033640">
    <property type="component" value="Unassembled WGS sequence"/>
</dbReference>
<evidence type="ECO:0000259" key="2">
    <source>
        <dbReference type="PROSITE" id="PS51462"/>
    </source>
</evidence>